<dbReference type="Proteomes" id="UP000276133">
    <property type="component" value="Unassembled WGS sequence"/>
</dbReference>
<protein>
    <submittedName>
        <fullName evidence="1">Uncharacterized protein</fullName>
    </submittedName>
</protein>
<gene>
    <name evidence="1" type="ORF">BpHYR1_016643</name>
</gene>
<keyword evidence="2" id="KW-1185">Reference proteome</keyword>
<dbReference type="EMBL" id="REGN01007486">
    <property type="protein sequence ID" value="RNA06115.1"/>
    <property type="molecule type" value="Genomic_DNA"/>
</dbReference>
<dbReference type="AlphaFoldDB" id="A0A3M7Q585"/>
<evidence type="ECO:0000313" key="1">
    <source>
        <dbReference type="EMBL" id="RNA06115.1"/>
    </source>
</evidence>
<reference evidence="1 2" key="1">
    <citation type="journal article" date="2018" name="Sci. Rep.">
        <title>Genomic signatures of local adaptation to the degree of environmental predictability in rotifers.</title>
        <authorList>
            <person name="Franch-Gras L."/>
            <person name="Hahn C."/>
            <person name="Garcia-Roger E.M."/>
            <person name="Carmona M.J."/>
            <person name="Serra M."/>
            <person name="Gomez A."/>
        </authorList>
    </citation>
    <scope>NUCLEOTIDE SEQUENCE [LARGE SCALE GENOMIC DNA]</scope>
    <source>
        <strain evidence="1">HYR1</strain>
    </source>
</reference>
<organism evidence="1 2">
    <name type="scientific">Brachionus plicatilis</name>
    <name type="common">Marine rotifer</name>
    <name type="synonym">Brachionus muelleri</name>
    <dbReference type="NCBI Taxonomy" id="10195"/>
    <lineage>
        <taxon>Eukaryota</taxon>
        <taxon>Metazoa</taxon>
        <taxon>Spiralia</taxon>
        <taxon>Gnathifera</taxon>
        <taxon>Rotifera</taxon>
        <taxon>Eurotatoria</taxon>
        <taxon>Monogononta</taxon>
        <taxon>Pseudotrocha</taxon>
        <taxon>Ploima</taxon>
        <taxon>Brachionidae</taxon>
        <taxon>Brachionus</taxon>
    </lineage>
</organism>
<comment type="caution">
    <text evidence="1">The sequence shown here is derived from an EMBL/GenBank/DDBJ whole genome shotgun (WGS) entry which is preliminary data.</text>
</comment>
<evidence type="ECO:0000313" key="2">
    <source>
        <dbReference type="Proteomes" id="UP000276133"/>
    </source>
</evidence>
<proteinExistence type="predicted"/>
<sequence>MYDSSRLSRTEADLRPLDHTCKQYKKTFQALCDKKISSDCQSVYFKKEFCSDDVLLAFIKKQFYEIASLIISKCISFLRHKKLLLLKNTEITRNI</sequence>
<name>A0A3M7Q585_BRAPC</name>
<accession>A0A3M7Q585</accession>